<evidence type="ECO:0000313" key="1">
    <source>
        <dbReference type="EMBL" id="KAI5663667.1"/>
    </source>
</evidence>
<comment type="caution">
    <text evidence="1">The sequence shown here is derived from an EMBL/GenBank/DDBJ whole genome shotgun (WGS) entry which is preliminary data.</text>
</comment>
<accession>A0ACC0AT86</accession>
<organism evidence="1 2">
    <name type="scientific">Catharanthus roseus</name>
    <name type="common">Madagascar periwinkle</name>
    <name type="synonym">Vinca rosea</name>
    <dbReference type="NCBI Taxonomy" id="4058"/>
    <lineage>
        <taxon>Eukaryota</taxon>
        <taxon>Viridiplantae</taxon>
        <taxon>Streptophyta</taxon>
        <taxon>Embryophyta</taxon>
        <taxon>Tracheophyta</taxon>
        <taxon>Spermatophyta</taxon>
        <taxon>Magnoliopsida</taxon>
        <taxon>eudicotyledons</taxon>
        <taxon>Gunneridae</taxon>
        <taxon>Pentapetalae</taxon>
        <taxon>asterids</taxon>
        <taxon>lamiids</taxon>
        <taxon>Gentianales</taxon>
        <taxon>Apocynaceae</taxon>
        <taxon>Rauvolfioideae</taxon>
        <taxon>Vinceae</taxon>
        <taxon>Catharanthinae</taxon>
        <taxon>Catharanthus</taxon>
    </lineage>
</organism>
<proteinExistence type="predicted"/>
<reference evidence="2" key="1">
    <citation type="journal article" date="2023" name="Nat. Plants">
        <title>Single-cell RNA sequencing provides a high-resolution roadmap for understanding the multicellular compartmentation of specialized metabolism.</title>
        <authorList>
            <person name="Sun S."/>
            <person name="Shen X."/>
            <person name="Li Y."/>
            <person name="Li Y."/>
            <person name="Wang S."/>
            <person name="Li R."/>
            <person name="Zhang H."/>
            <person name="Shen G."/>
            <person name="Guo B."/>
            <person name="Wei J."/>
            <person name="Xu J."/>
            <person name="St-Pierre B."/>
            <person name="Chen S."/>
            <person name="Sun C."/>
        </authorList>
    </citation>
    <scope>NUCLEOTIDE SEQUENCE [LARGE SCALE GENOMIC DNA]</scope>
</reference>
<protein>
    <submittedName>
        <fullName evidence="1">Uncharacterized protein</fullName>
    </submittedName>
</protein>
<dbReference type="EMBL" id="CM044705">
    <property type="protein sequence ID" value="KAI5663667.1"/>
    <property type="molecule type" value="Genomic_DNA"/>
</dbReference>
<gene>
    <name evidence="1" type="ORF">M9H77_22990</name>
</gene>
<sequence>MAYTLMRHPKNRRKENTLPGPILPSKMMKSLLTECVLLNDKLCRIQNQSSTDLPLSLPLSSLHLKFICSRGSCQALDSQVHPIRDQAFKPSIHKVHLIRDQAFKPLTHNQSSCNSRSSFQTLNSQSKFVQSEIKLSKP</sequence>
<evidence type="ECO:0000313" key="2">
    <source>
        <dbReference type="Proteomes" id="UP001060085"/>
    </source>
</evidence>
<name>A0ACC0AT86_CATRO</name>
<dbReference type="Proteomes" id="UP001060085">
    <property type="component" value="Linkage Group LG05"/>
</dbReference>
<keyword evidence="2" id="KW-1185">Reference proteome</keyword>